<feature type="region of interest" description="Disordered" evidence="1">
    <location>
        <begin position="99"/>
        <end position="121"/>
    </location>
</feature>
<dbReference type="SMART" id="SM00773">
    <property type="entry name" value="WGR"/>
    <property type="match status" value="1"/>
</dbReference>
<evidence type="ECO:0000313" key="4">
    <source>
        <dbReference type="Proteomes" id="UP000321085"/>
    </source>
</evidence>
<dbReference type="InterPro" id="IPR008893">
    <property type="entry name" value="WGR_domain"/>
</dbReference>
<organism evidence="3 4">
    <name type="scientific">Microvirga aerophila</name>
    <dbReference type="NCBI Taxonomy" id="670291"/>
    <lineage>
        <taxon>Bacteria</taxon>
        <taxon>Pseudomonadati</taxon>
        <taxon>Pseudomonadota</taxon>
        <taxon>Alphaproteobacteria</taxon>
        <taxon>Hyphomicrobiales</taxon>
        <taxon>Methylobacteriaceae</taxon>
        <taxon>Microvirga</taxon>
    </lineage>
</organism>
<accession>A0A512C4J2</accession>
<dbReference type="InterPro" id="IPR036930">
    <property type="entry name" value="WGR_dom_sf"/>
</dbReference>
<protein>
    <recommendedName>
        <fullName evidence="2">WGR domain-containing protein</fullName>
    </recommendedName>
</protein>
<evidence type="ECO:0000313" key="3">
    <source>
        <dbReference type="EMBL" id="GEO19143.1"/>
    </source>
</evidence>
<dbReference type="InterPro" id="IPR049809">
    <property type="entry name" value="YehF/YfeS-like_WGR"/>
</dbReference>
<dbReference type="Proteomes" id="UP000321085">
    <property type="component" value="Unassembled WGS sequence"/>
</dbReference>
<feature type="domain" description="WGR" evidence="2">
    <location>
        <begin position="1"/>
        <end position="97"/>
    </location>
</feature>
<evidence type="ECO:0000256" key="1">
    <source>
        <dbReference type="SAM" id="MobiDB-lite"/>
    </source>
</evidence>
<proteinExistence type="predicted"/>
<reference evidence="3 4" key="1">
    <citation type="submission" date="2019-07" db="EMBL/GenBank/DDBJ databases">
        <title>Whole genome shotgun sequence of Microvirga aerophila NBRC 106136.</title>
        <authorList>
            <person name="Hosoyama A."/>
            <person name="Uohara A."/>
            <person name="Ohji S."/>
            <person name="Ichikawa N."/>
        </authorList>
    </citation>
    <scope>NUCLEOTIDE SEQUENCE [LARGE SCALE GENOMIC DNA]</scope>
    <source>
        <strain evidence="3 4">NBRC 106136</strain>
    </source>
</reference>
<dbReference type="RefSeq" id="WP_114188941.1">
    <property type="nucleotide sequence ID" value="NZ_BJYU01000335.1"/>
</dbReference>
<dbReference type="CDD" id="cd07996">
    <property type="entry name" value="WGR_MMR_like"/>
    <property type="match status" value="1"/>
</dbReference>
<dbReference type="EMBL" id="BJYU01000335">
    <property type="protein sequence ID" value="GEO19143.1"/>
    <property type="molecule type" value="Genomic_DNA"/>
</dbReference>
<keyword evidence="4" id="KW-1185">Reference proteome</keyword>
<comment type="caution">
    <text evidence="3">The sequence shown here is derived from an EMBL/GenBank/DDBJ whole genome shotgun (WGS) entry which is preliminary data.</text>
</comment>
<dbReference type="PROSITE" id="PS51977">
    <property type="entry name" value="WGR"/>
    <property type="match status" value="1"/>
</dbReference>
<gene>
    <name evidence="3" type="ORF">MAE02_68390</name>
</gene>
<dbReference type="AlphaFoldDB" id="A0A512C4J2"/>
<dbReference type="OrthoDB" id="5801306at2"/>
<evidence type="ECO:0000259" key="2">
    <source>
        <dbReference type="PROSITE" id="PS51977"/>
    </source>
</evidence>
<sequence length="121" mass="13974">MRKPTQLQLPFSSMSLRRIETEANYHRFYALELERDLFGQTLLARRWGRIGTCGKARFDQYPDEEAARAALAALVLAKQKRGYRDSMASFLGTQKTQRDACHDQPFEHAPIDEAREPTLPF</sequence>
<dbReference type="SUPFAM" id="SSF142921">
    <property type="entry name" value="WGR domain-like"/>
    <property type="match status" value="1"/>
</dbReference>
<dbReference type="Gene3D" id="2.20.140.10">
    <property type="entry name" value="WGR domain"/>
    <property type="match status" value="1"/>
</dbReference>
<name>A0A512C4J2_9HYPH</name>
<dbReference type="Pfam" id="PF05406">
    <property type="entry name" value="WGR"/>
    <property type="match status" value="1"/>
</dbReference>